<dbReference type="Pfam" id="PF24098">
    <property type="entry name" value="DUF7380"/>
    <property type="match status" value="1"/>
</dbReference>
<proteinExistence type="predicted"/>
<feature type="domain" description="DUF4209" evidence="1">
    <location>
        <begin position="493"/>
        <end position="581"/>
    </location>
</feature>
<organism evidence="3 4">
    <name type="scientific">Acinetobacter tianfuensis</name>
    <dbReference type="NCBI Taxonomy" id="2419603"/>
    <lineage>
        <taxon>Bacteria</taxon>
        <taxon>Pseudomonadati</taxon>
        <taxon>Pseudomonadota</taxon>
        <taxon>Gammaproteobacteria</taxon>
        <taxon>Moraxellales</taxon>
        <taxon>Moraxellaceae</taxon>
        <taxon>Acinetobacter</taxon>
    </lineage>
</organism>
<reference evidence="3 4" key="1">
    <citation type="submission" date="2018-09" db="EMBL/GenBank/DDBJ databases">
        <title>The draft genome of Acinetobacter spp. strains.</title>
        <authorList>
            <person name="Qin J."/>
            <person name="Feng Y."/>
            <person name="Zong Z."/>
        </authorList>
    </citation>
    <scope>NUCLEOTIDE SEQUENCE [LARGE SCALE GENOMIC DNA]</scope>
    <source>
        <strain evidence="3 4">WCHAc060012</strain>
    </source>
</reference>
<dbReference type="AlphaFoldDB" id="A0A3A8EJ06"/>
<dbReference type="Proteomes" id="UP000282388">
    <property type="component" value="Unassembled WGS sequence"/>
</dbReference>
<evidence type="ECO:0000313" key="4">
    <source>
        <dbReference type="Proteomes" id="UP000282388"/>
    </source>
</evidence>
<dbReference type="OrthoDB" id="5519791at2"/>
<comment type="caution">
    <text evidence="3">The sequence shown here is derived from an EMBL/GenBank/DDBJ whole genome shotgun (WGS) entry which is preliminary data.</text>
</comment>
<name>A0A3A8EJ06_9GAMM</name>
<protein>
    <submittedName>
        <fullName evidence="3">DUF4209 domain-containing protein</fullName>
    </submittedName>
</protein>
<gene>
    <name evidence="3" type="ORF">D7V32_00395</name>
</gene>
<dbReference type="EMBL" id="RAXV01000001">
    <property type="protein sequence ID" value="RKG34565.1"/>
    <property type="molecule type" value="Genomic_DNA"/>
</dbReference>
<evidence type="ECO:0000259" key="1">
    <source>
        <dbReference type="Pfam" id="PF13910"/>
    </source>
</evidence>
<evidence type="ECO:0000313" key="3">
    <source>
        <dbReference type="EMBL" id="RKG34565.1"/>
    </source>
</evidence>
<accession>A0A3A8EJ06</accession>
<dbReference type="InterPro" id="IPR055804">
    <property type="entry name" value="DUF7380"/>
</dbReference>
<keyword evidence="4" id="KW-1185">Reference proteome</keyword>
<dbReference type="InterPro" id="IPR025209">
    <property type="entry name" value="DUF4209"/>
</dbReference>
<evidence type="ECO:0000259" key="2">
    <source>
        <dbReference type="Pfam" id="PF24098"/>
    </source>
</evidence>
<dbReference type="RefSeq" id="WP_120400949.1">
    <property type="nucleotide sequence ID" value="NZ_RAXV01000001.1"/>
</dbReference>
<feature type="domain" description="DUF7380" evidence="2">
    <location>
        <begin position="15"/>
        <end position="164"/>
    </location>
</feature>
<dbReference type="Pfam" id="PF13910">
    <property type="entry name" value="DUF4209"/>
    <property type="match status" value="1"/>
</dbReference>
<sequence>MSEWVKIEEELALFYEQNNFYGYSSISGWFDEKAKTLEDGNLKEELKLYSKICFMMLIPTSMNEPLKERLNLFEHGRSTRPEDLTEVEIEKLESTYEVLTNSWLKARVAEILWLLKKPKNIEWIQTAIDSYLSIKATKENWSKDVAICHERAFFLVAKFGRNPRVTIDIEKMRANKLAIIFSENKPENFVILKVGELLARYSLIENYETQLIAKYLELAELCCEKSILLADGYLKATIDLYNQLEKFEETSKIIVKRVKLYEKEGDEHLRKTEIGAVLAQNSYEKALQILATIQRRFRRKFQYAQVEQSLYNKMHEAAHLAIETMPSITNKIDIKDIIDWLNDEISEKEFPIALHKFLSIKPFIKLDDLKKTVIEKNKDRFLSNFFGEKHFSGDARVIKRSSAIGTDDLDDDQLEEQLILECKVDADLWTRSALIEGFKILQREHNLRLEDFFHLTQFSPFIPEDRSRDMARGLYYGYDGDFFTSLHLLAPQIEHIVRYHLKNSDIKTIMIEDGIETELSLNALLKKEEIKKVFNEALIIELKTIFTHPSGFNIRNDVAHGLVSSNNYNQVSFFYAWYFLLRTTFIHFCRKAQSVDEEGFQDLEKNPL</sequence>